<keyword evidence="4" id="KW-0805">Transcription regulation</keyword>
<dbReference type="PANTHER" id="PTHR47782:SF1">
    <property type="entry name" value="PYRIMIDINE PATHWAY REGULATORY PROTEIN 1"/>
    <property type="match status" value="1"/>
</dbReference>
<reference evidence="9 10" key="1">
    <citation type="submission" date="2019-06" db="EMBL/GenBank/DDBJ databases">
        <authorList>
            <person name="Palmer J.M."/>
        </authorList>
    </citation>
    <scope>NUCLEOTIDE SEQUENCE [LARGE SCALE GENOMIC DNA]</scope>
    <source>
        <strain evidence="9 10">TWF703</strain>
    </source>
</reference>
<sequence length="146" mass="15225">MAVRGPGTGDVHVEHVDAHIAAAPLGKPLPMPDINTDGLRTTTNNTATTTTTNTIYTGYLDTPPATPDPILLSPISSKQSKQKTTLLLPLQPGTMATVNQTTMACARCKKKKIKCDGKQPSCSACTRAKVACAVPDIISQAGLARG</sequence>
<keyword evidence="3" id="KW-0862">Zinc</keyword>
<name>A0A7C8JMN2_ORBOL</name>
<dbReference type="EMBL" id="WIQZ01000073">
    <property type="protein sequence ID" value="KAF3128093.1"/>
    <property type="molecule type" value="Genomic_DNA"/>
</dbReference>
<evidence type="ECO:0000259" key="8">
    <source>
        <dbReference type="PROSITE" id="PS50048"/>
    </source>
</evidence>
<keyword evidence="7" id="KW-0539">Nucleus</keyword>
<evidence type="ECO:0000256" key="7">
    <source>
        <dbReference type="ARBA" id="ARBA00023242"/>
    </source>
</evidence>
<evidence type="ECO:0000256" key="3">
    <source>
        <dbReference type="ARBA" id="ARBA00022833"/>
    </source>
</evidence>
<dbReference type="GO" id="GO:0043565">
    <property type="term" value="F:sequence-specific DNA binding"/>
    <property type="evidence" value="ECO:0007669"/>
    <property type="project" value="TreeGrafter"/>
</dbReference>
<dbReference type="AlphaFoldDB" id="A0A7C8JMN2"/>
<dbReference type="PANTHER" id="PTHR47782">
    <property type="entry name" value="ZN(II)2CYS6 TRANSCRIPTION FACTOR (EUROFUNG)-RELATED"/>
    <property type="match status" value="1"/>
</dbReference>
<dbReference type="GO" id="GO:0045944">
    <property type="term" value="P:positive regulation of transcription by RNA polymerase II"/>
    <property type="evidence" value="ECO:0007669"/>
    <property type="project" value="TreeGrafter"/>
</dbReference>
<accession>A0A7C8JMN2</accession>
<keyword evidence="5" id="KW-0238">DNA-binding</keyword>
<evidence type="ECO:0000256" key="4">
    <source>
        <dbReference type="ARBA" id="ARBA00023015"/>
    </source>
</evidence>
<dbReference type="GO" id="GO:0008270">
    <property type="term" value="F:zinc ion binding"/>
    <property type="evidence" value="ECO:0007669"/>
    <property type="project" value="InterPro"/>
</dbReference>
<dbReference type="Gene3D" id="4.10.240.10">
    <property type="entry name" value="Zn(2)-C6 fungal-type DNA-binding domain"/>
    <property type="match status" value="1"/>
</dbReference>
<dbReference type="PROSITE" id="PS00463">
    <property type="entry name" value="ZN2_CY6_FUNGAL_1"/>
    <property type="match status" value="1"/>
</dbReference>
<proteinExistence type="predicted"/>
<dbReference type="PROSITE" id="PS50048">
    <property type="entry name" value="ZN2_CY6_FUNGAL_2"/>
    <property type="match status" value="1"/>
</dbReference>
<comment type="caution">
    <text evidence="9">The sequence shown here is derived from an EMBL/GenBank/DDBJ whole genome shotgun (WGS) entry which is preliminary data.</text>
</comment>
<evidence type="ECO:0000256" key="1">
    <source>
        <dbReference type="ARBA" id="ARBA00004123"/>
    </source>
</evidence>
<keyword evidence="6" id="KW-0804">Transcription</keyword>
<dbReference type="SUPFAM" id="SSF57701">
    <property type="entry name" value="Zn2/Cys6 DNA-binding domain"/>
    <property type="match status" value="1"/>
</dbReference>
<evidence type="ECO:0000313" key="10">
    <source>
        <dbReference type="Proteomes" id="UP000480548"/>
    </source>
</evidence>
<dbReference type="Pfam" id="PF00172">
    <property type="entry name" value="Zn_clus"/>
    <property type="match status" value="1"/>
</dbReference>
<dbReference type="SMART" id="SM00066">
    <property type="entry name" value="GAL4"/>
    <property type="match status" value="1"/>
</dbReference>
<dbReference type="Proteomes" id="UP000480548">
    <property type="component" value="Unassembled WGS sequence"/>
</dbReference>
<dbReference type="GO" id="GO:0000981">
    <property type="term" value="F:DNA-binding transcription factor activity, RNA polymerase II-specific"/>
    <property type="evidence" value="ECO:0007669"/>
    <property type="project" value="InterPro"/>
</dbReference>
<feature type="non-terminal residue" evidence="9">
    <location>
        <position position="146"/>
    </location>
</feature>
<evidence type="ECO:0000256" key="2">
    <source>
        <dbReference type="ARBA" id="ARBA00022723"/>
    </source>
</evidence>
<dbReference type="InterPro" id="IPR052202">
    <property type="entry name" value="Yeast_MetPath_Reg"/>
</dbReference>
<evidence type="ECO:0000256" key="5">
    <source>
        <dbReference type="ARBA" id="ARBA00023125"/>
    </source>
</evidence>
<evidence type="ECO:0000256" key="6">
    <source>
        <dbReference type="ARBA" id="ARBA00023163"/>
    </source>
</evidence>
<keyword evidence="2" id="KW-0479">Metal-binding</keyword>
<protein>
    <recommendedName>
        <fullName evidence="8">Zn(2)-C6 fungal-type domain-containing protein</fullName>
    </recommendedName>
</protein>
<dbReference type="InterPro" id="IPR036864">
    <property type="entry name" value="Zn2-C6_fun-type_DNA-bd_sf"/>
</dbReference>
<feature type="domain" description="Zn(2)-C6 fungal-type" evidence="8">
    <location>
        <begin position="104"/>
        <end position="134"/>
    </location>
</feature>
<gene>
    <name evidence="9" type="ORF">TWF703_009695</name>
</gene>
<comment type="subcellular location">
    <subcellularLocation>
        <location evidence="1">Nucleus</location>
    </subcellularLocation>
</comment>
<dbReference type="GO" id="GO:0005634">
    <property type="term" value="C:nucleus"/>
    <property type="evidence" value="ECO:0007669"/>
    <property type="project" value="UniProtKB-SubCell"/>
</dbReference>
<dbReference type="InterPro" id="IPR001138">
    <property type="entry name" value="Zn2Cys6_DnaBD"/>
</dbReference>
<evidence type="ECO:0000313" key="9">
    <source>
        <dbReference type="EMBL" id="KAF3128093.1"/>
    </source>
</evidence>
<organism evidence="9 10">
    <name type="scientific">Orbilia oligospora</name>
    <name type="common">Nematode-trapping fungus</name>
    <name type="synonym">Arthrobotrys oligospora</name>
    <dbReference type="NCBI Taxonomy" id="2813651"/>
    <lineage>
        <taxon>Eukaryota</taxon>
        <taxon>Fungi</taxon>
        <taxon>Dikarya</taxon>
        <taxon>Ascomycota</taxon>
        <taxon>Pezizomycotina</taxon>
        <taxon>Orbiliomycetes</taxon>
        <taxon>Orbiliales</taxon>
        <taxon>Orbiliaceae</taxon>
        <taxon>Orbilia</taxon>
    </lineage>
</organism>